<comment type="similarity">
    <text evidence="1">Belongs to the CutA family.</text>
</comment>
<evidence type="ECO:0000313" key="3">
    <source>
        <dbReference type="Proteomes" id="UP000565715"/>
    </source>
</evidence>
<dbReference type="InterPro" id="IPR015867">
    <property type="entry name" value="N-reg_PII/ATP_PRibTrfase_C"/>
</dbReference>
<dbReference type="InterPro" id="IPR004323">
    <property type="entry name" value="Ion_tolerance_CutA"/>
</dbReference>
<dbReference type="Proteomes" id="UP000565715">
    <property type="component" value="Unassembled WGS sequence"/>
</dbReference>
<comment type="caution">
    <text evidence="2">The sequence shown here is derived from an EMBL/GenBank/DDBJ whole genome shotgun (WGS) entry which is preliminary data.</text>
</comment>
<keyword evidence="3" id="KW-1185">Reference proteome</keyword>
<dbReference type="PANTHER" id="PTHR23419:SF8">
    <property type="entry name" value="FI09726P"/>
    <property type="match status" value="1"/>
</dbReference>
<dbReference type="InterPro" id="IPR011322">
    <property type="entry name" value="N-reg_PII-like_a/b"/>
</dbReference>
<name>A0A846XTX8_9NOCA</name>
<proteinExistence type="inferred from homology"/>
<dbReference type="AlphaFoldDB" id="A0A846XTX8"/>
<protein>
    <submittedName>
        <fullName evidence="2">Divalent-cation tolerance protein CutA</fullName>
    </submittedName>
</protein>
<organism evidence="2 3">
    <name type="scientific">Nocardia speluncae</name>
    <dbReference type="NCBI Taxonomy" id="419477"/>
    <lineage>
        <taxon>Bacteria</taxon>
        <taxon>Bacillati</taxon>
        <taxon>Actinomycetota</taxon>
        <taxon>Actinomycetes</taxon>
        <taxon>Mycobacteriales</taxon>
        <taxon>Nocardiaceae</taxon>
        <taxon>Nocardia</taxon>
    </lineage>
</organism>
<dbReference type="Pfam" id="PF03091">
    <property type="entry name" value="CutA1"/>
    <property type="match status" value="1"/>
</dbReference>
<dbReference type="SUPFAM" id="SSF54913">
    <property type="entry name" value="GlnB-like"/>
    <property type="match status" value="1"/>
</dbReference>
<reference evidence="2 3" key="1">
    <citation type="submission" date="2020-04" db="EMBL/GenBank/DDBJ databases">
        <title>MicrobeNet Type strains.</title>
        <authorList>
            <person name="Nicholson A.C."/>
        </authorList>
    </citation>
    <scope>NUCLEOTIDE SEQUENCE [LARGE SCALE GENOMIC DNA]</scope>
    <source>
        <strain evidence="2 3">DSM 45078</strain>
    </source>
</reference>
<evidence type="ECO:0000256" key="1">
    <source>
        <dbReference type="ARBA" id="ARBA00010169"/>
    </source>
</evidence>
<dbReference type="PANTHER" id="PTHR23419">
    <property type="entry name" value="DIVALENT CATION TOLERANCE CUTA-RELATED"/>
    <property type="match status" value="1"/>
</dbReference>
<gene>
    <name evidence="2" type="ORF">HGA13_28575</name>
</gene>
<accession>A0A846XTX8</accession>
<sequence length="110" mass="12097">MDIVSDSDLVDVTISGPDEEWLAEFTRQLVTDRLAACGNIHPEVRSIYRWEGEVEDASEAVVVLHTRASHVDAIIERANSEHPDEVPQVIAVAVSGVNPAYGEWILTETS</sequence>
<dbReference type="GO" id="GO:0005507">
    <property type="term" value="F:copper ion binding"/>
    <property type="evidence" value="ECO:0007669"/>
    <property type="project" value="TreeGrafter"/>
</dbReference>
<evidence type="ECO:0000313" key="2">
    <source>
        <dbReference type="EMBL" id="NKY36994.1"/>
    </source>
</evidence>
<dbReference type="Gene3D" id="3.30.70.120">
    <property type="match status" value="1"/>
</dbReference>
<dbReference type="GO" id="GO:0010038">
    <property type="term" value="P:response to metal ion"/>
    <property type="evidence" value="ECO:0007669"/>
    <property type="project" value="InterPro"/>
</dbReference>
<dbReference type="EMBL" id="JAAXOO010000008">
    <property type="protein sequence ID" value="NKY36994.1"/>
    <property type="molecule type" value="Genomic_DNA"/>
</dbReference>